<organism evidence="1 2">
    <name type="scientific">Psilocybe cyanescens</name>
    <dbReference type="NCBI Taxonomy" id="93625"/>
    <lineage>
        <taxon>Eukaryota</taxon>
        <taxon>Fungi</taxon>
        <taxon>Dikarya</taxon>
        <taxon>Basidiomycota</taxon>
        <taxon>Agaricomycotina</taxon>
        <taxon>Agaricomycetes</taxon>
        <taxon>Agaricomycetidae</taxon>
        <taxon>Agaricales</taxon>
        <taxon>Agaricineae</taxon>
        <taxon>Strophariaceae</taxon>
        <taxon>Psilocybe</taxon>
    </lineage>
</organism>
<dbReference type="EMBL" id="NHYD01002463">
    <property type="protein sequence ID" value="PPQ86538.1"/>
    <property type="molecule type" value="Genomic_DNA"/>
</dbReference>
<sequence>MIPAESLRNSCSSDVFQNEDIMELILSFFDPEAFWGDGIWDMDISTRKALLSASLTARSFAAPALGLLWRLMTSLIPVFKILPTFTKVNNVYTINGAMQTSHLDRLALYSCKVRYLYLQSFPDSIAAHFVSRLLIEKNFTLFPALKTLYIPSLTPPGFHSPNIDNFNPLFLIQGFSLTTLSIGGITSSTEALVASLLSVLSHRAIAVQDLILSGRLSLDILCFIESFTRLQGLNLTFDSGSVVPSAFIGYCGNLPDLTHLIINLNSATIDNSSLPIRSSVQGFERIQELRLRGDLDEISKILRSISQAPNLKTIIIGCMALLPNPVTVSLSIEAYIQDLARIAPSLQFLDANMGAGKTIVLPGGALRPLIQCRDLVRLEIAGVLLSITDDHIGELCAGDNWRNLRTLILPSSVDGKSPSLSSLQIFARNCPSLVNLTLPVDFRLHTPQTLKEERLRASRCSNAIEYLSIHKITTTRHDNETNTVAMGIAVSRFIEYCLPCLKVVTLNSESPAFDADWWRTVKTMIAEFRTVRHEAVSESLRSLS</sequence>
<evidence type="ECO:0008006" key="3">
    <source>
        <dbReference type="Google" id="ProtNLM"/>
    </source>
</evidence>
<gene>
    <name evidence="1" type="ORF">CVT25_007196</name>
</gene>
<comment type="caution">
    <text evidence="1">The sequence shown here is derived from an EMBL/GenBank/DDBJ whole genome shotgun (WGS) entry which is preliminary data.</text>
</comment>
<evidence type="ECO:0000313" key="1">
    <source>
        <dbReference type="EMBL" id="PPQ86538.1"/>
    </source>
</evidence>
<dbReference type="Proteomes" id="UP000283269">
    <property type="component" value="Unassembled WGS sequence"/>
</dbReference>
<dbReference type="OrthoDB" id="3543113at2759"/>
<dbReference type="InterPro" id="IPR032675">
    <property type="entry name" value="LRR_dom_sf"/>
</dbReference>
<dbReference type="InParanoid" id="A0A409X6W6"/>
<reference evidence="1 2" key="1">
    <citation type="journal article" date="2018" name="Evol. Lett.">
        <title>Horizontal gene cluster transfer increased hallucinogenic mushroom diversity.</title>
        <authorList>
            <person name="Reynolds H.T."/>
            <person name="Vijayakumar V."/>
            <person name="Gluck-Thaler E."/>
            <person name="Korotkin H.B."/>
            <person name="Matheny P.B."/>
            <person name="Slot J.C."/>
        </authorList>
    </citation>
    <scope>NUCLEOTIDE SEQUENCE [LARGE SCALE GENOMIC DNA]</scope>
    <source>
        <strain evidence="1 2">2631</strain>
    </source>
</reference>
<dbReference type="Gene3D" id="3.80.10.10">
    <property type="entry name" value="Ribonuclease Inhibitor"/>
    <property type="match status" value="1"/>
</dbReference>
<accession>A0A409X6W6</accession>
<protein>
    <recommendedName>
        <fullName evidence="3">F-box domain-containing protein</fullName>
    </recommendedName>
</protein>
<name>A0A409X6W6_PSICY</name>
<dbReference type="AlphaFoldDB" id="A0A409X6W6"/>
<dbReference type="SUPFAM" id="SSF52047">
    <property type="entry name" value="RNI-like"/>
    <property type="match status" value="1"/>
</dbReference>
<keyword evidence="2" id="KW-1185">Reference proteome</keyword>
<evidence type="ECO:0000313" key="2">
    <source>
        <dbReference type="Proteomes" id="UP000283269"/>
    </source>
</evidence>
<proteinExistence type="predicted"/>